<dbReference type="Pfam" id="PF01797">
    <property type="entry name" value="Y1_Tnp"/>
    <property type="match status" value="1"/>
</dbReference>
<dbReference type="PANTHER" id="PTHR33360">
    <property type="entry name" value="TRANSPOSASE FOR INSERTION SEQUENCE ELEMENT IS200"/>
    <property type="match status" value="1"/>
</dbReference>
<reference evidence="2 3" key="1">
    <citation type="submission" date="2021-06" db="EMBL/GenBank/DDBJ databases">
        <authorList>
            <person name="Sun Q."/>
            <person name="Li D."/>
        </authorList>
    </citation>
    <scope>NUCLEOTIDE SEQUENCE [LARGE SCALE GENOMIC DNA]</scope>
    <source>
        <strain evidence="2 3">MSJd-7</strain>
    </source>
</reference>
<organism evidence="2 3">
    <name type="scientific">Butyricicoccus intestinisimiae</name>
    <dbReference type="NCBI Taxonomy" id="2841509"/>
    <lineage>
        <taxon>Bacteria</taxon>
        <taxon>Bacillati</taxon>
        <taxon>Bacillota</taxon>
        <taxon>Clostridia</taxon>
        <taxon>Eubacteriales</taxon>
        <taxon>Butyricicoccaceae</taxon>
        <taxon>Butyricicoccus</taxon>
    </lineage>
</organism>
<keyword evidence="3" id="KW-1185">Reference proteome</keyword>
<comment type="caution">
    <text evidence="2">The sequence shown here is derived from an EMBL/GenBank/DDBJ whole genome shotgun (WGS) entry which is preliminary data.</text>
</comment>
<sequence length="137" mass="16055">MVFAPKYRRMAIYKQVKADIGKILRQLCDQKGVRIIEAECCPDHIHMLVEIPPHISVSYFMGYLKSKSALMIFDRHANLKYKYGNRHFWARGYYVDTVGKYEGAIKEYIHNQLQDDIMNDQLSIKEFVDPFTGKSSE</sequence>
<evidence type="ECO:0000313" key="3">
    <source>
        <dbReference type="Proteomes" id="UP000783588"/>
    </source>
</evidence>
<name>A0ABS6ESU0_9FIRM</name>
<dbReference type="NCBIfam" id="NF033573">
    <property type="entry name" value="transpos_IS200"/>
    <property type="match status" value="1"/>
</dbReference>
<accession>A0ABS6ESU0</accession>
<evidence type="ECO:0000259" key="1">
    <source>
        <dbReference type="SMART" id="SM01321"/>
    </source>
</evidence>
<dbReference type="InterPro" id="IPR002686">
    <property type="entry name" value="Transposase_17"/>
</dbReference>
<protein>
    <submittedName>
        <fullName evidence="2">IS200/IS605 family transposase</fullName>
    </submittedName>
</protein>
<dbReference type="PANTHER" id="PTHR33360:SF2">
    <property type="entry name" value="TRANSPOSASE FOR INSERTION SEQUENCE ELEMENT IS200"/>
    <property type="match status" value="1"/>
</dbReference>
<gene>
    <name evidence="2" type="primary">tnpA</name>
    <name evidence="2" type="ORF">KQI75_09110</name>
</gene>
<dbReference type="SMART" id="SM01321">
    <property type="entry name" value="Y1_Tnp"/>
    <property type="match status" value="1"/>
</dbReference>
<dbReference type="EMBL" id="JAHLQI010000004">
    <property type="protein sequence ID" value="MBU5490772.1"/>
    <property type="molecule type" value="Genomic_DNA"/>
</dbReference>
<dbReference type="Proteomes" id="UP000783588">
    <property type="component" value="Unassembled WGS sequence"/>
</dbReference>
<evidence type="ECO:0000313" key="2">
    <source>
        <dbReference type="EMBL" id="MBU5490772.1"/>
    </source>
</evidence>
<feature type="domain" description="Transposase IS200-like" evidence="1">
    <location>
        <begin position="2"/>
        <end position="112"/>
    </location>
</feature>
<proteinExistence type="predicted"/>